<accession>A0A7M2Y553</accession>
<evidence type="ECO:0000313" key="1">
    <source>
        <dbReference type="EMBL" id="QOW09226.1"/>
    </source>
</evidence>
<dbReference type="EMBL" id="CP040442">
    <property type="protein sequence ID" value="QOW09226.1"/>
    <property type="molecule type" value="Genomic_DNA"/>
</dbReference>
<keyword evidence="2" id="KW-1185">Reference proteome</keyword>
<dbReference type="RefSeq" id="WP_193812440.1">
    <property type="nucleotide sequence ID" value="NZ_CP040442.1"/>
</dbReference>
<dbReference type="KEGG" id="kfa:Q73A0000_02065"/>
<name>A0A7M2Y553_9FLAO</name>
<organism evidence="1 2">
    <name type="scientific">Kaistella flava</name>
    <name type="common">ex Peng et al. 2021</name>
    <dbReference type="NCBI Taxonomy" id="2038776"/>
    <lineage>
        <taxon>Bacteria</taxon>
        <taxon>Pseudomonadati</taxon>
        <taxon>Bacteroidota</taxon>
        <taxon>Flavobacteriia</taxon>
        <taxon>Flavobacteriales</taxon>
        <taxon>Weeksellaceae</taxon>
        <taxon>Chryseobacterium group</taxon>
        <taxon>Kaistella</taxon>
    </lineage>
</organism>
<gene>
    <name evidence="1" type="ORF">Q73A0000_02065</name>
</gene>
<sequence length="162" mass="18275">MKKLMIIASLMMLFSCKKEEKISETKTTTDSLTVVNDSVNVAENLNQINLETFEFPAEVNGCSCYFAKNKEDFENEKYVYIDDYGNNAFLKIDGKPVKIKMEEGDLDPENFSKTIKNDEITVSIQGQKVKGLEEVMMFDGIMSVENKNGEKTTTPIYGECGC</sequence>
<proteinExistence type="predicted"/>
<dbReference type="PROSITE" id="PS51257">
    <property type="entry name" value="PROKAR_LIPOPROTEIN"/>
    <property type="match status" value="1"/>
</dbReference>
<dbReference type="Proteomes" id="UP000594195">
    <property type="component" value="Chromosome"/>
</dbReference>
<dbReference type="AlphaFoldDB" id="A0A7M2Y553"/>
<evidence type="ECO:0000313" key="2">
    <source>
        <dbReference type="Proteomes" id="UP000594195"/>
    </source>
</evidence>
<protein>
    <submittedName>
        <fullName evidence="1">Uncharacterized protein</fullName>
    </submittedName>
</protein>
<reference evidence="1 2" key="1">
    <citation type="submission" date="2019-05" db="EMBL/GenBank/DDBJ databases">
        <title>Chryseobacterium sp. isolated from King George Island, maritime Antarctica.</title>
        <authorList>
            <person name="Peng X."/>
        </authorList>
    </citation>
    <scope>NUCLEOTIDE SEQUENCE [LARGE SCALE GENOMIC DNA]</scope>
    <source>
        <strain evidence="1 2">7-3A</strain>
    </source>
</reference>